<dbReference type="EMBL" id="VUJU01000010">
    <property type="protein sequence ID" value="KAF0774086.1"/>
    <property type="molecule type" value="Genomic_DNA"/>
</dbReference>
<protein>
    <submittedName>
        <fullName evidence="1">Uncharacterized protein</fullName>
    </submittedName>
</protein>
<keyword evidence="2" id="KW-1185">Reference proteome</keyword>
<comment type="caution">
    <text evidence="1">The sequence shown here is derived from an EMBL/GenBank/DDBJ whole genome shotgun (WGS) entry which is preliminary data.</text>
</comment>
<evidence type="ECO:0000313" key="1">
    <source>
        <dbReference type="EMBL" id="KAF0774086.1"/>
    </source>
</evidence>
<sequence>MFNFILHESLNIKTVHAETITFYL</sequence>
<accession>A0A6G0ZR38</accession>
<proteinExistence type="predicted"/>
<evidence type="ECO:0000313" key="2">
    <source>
        <dbReference type="Proteomes" id="UP000478052"/>
    </source>
</evidence>
<name>A0A6G0ZR38_APHCR</name>
<dbReference type="Proteomes" id="UP000478052">
    <property type="component" value="Unassembled WGS sequence"/>
</dbReference>
<reference evidence="1 2" key="1">
    <citation type="submission" date="2019-08" db="EMBL/GenBank/DDBJ databases">
        <title>Whole genome of Aphis craccivora.</title>
        <authorList>
            <person name="Voronova N.V."/>
            <person name="Shulinski R.S."/>
            <person name="Bandarenka Y.V."/>
            <person name="Zhorov D.G."/>
            <person name="Warner D."/>
        </authorList>
    </citation>
    <scope>NUCLEOTIDE SEQUENCE [LARGE SCALE GENOMIC DNA]</scope>
    <source>
        <strain evidence="1">180601</strain>
        <tissue evidence="1">Whole Body</tissue>
    </source>
</reference>
<dbReference type="AlphaFoldDB" id="A0A6G0ZR38"/>
<gene>
    <name evidence="1" type="ORF">FWK35_00008213</name>
</gene>
<organism evidence="1 2">
    <name type="scientific">Aphis craccivora</name>
    <name type="common">Cowpea aphid</name>
    <dbReference type="NCBI Taxonomy" id="307492"/>
    <lineage>
        <taxon>Eukaryota</taxon>
        <taxon>Metazoa</taxon>
        <taxon>Ecdysozoa</taxon>
        <taxon>Arthropoda</taxon>
        <taxon>Hexapoda</taxon>
        <taxon>Insecta</taxon>
        <taxon>Pterygota</taxon>
        <taxon>Neoptera</taxon>
        <taxon>Paraneoptera</taxon>
        <taxon>Hemiptera</taxon>
        <taxon>Sternorrhyncha</taxon>
        <taxon>Aphidomorpha</taxon>
        <taxon>Aphidoidea</taxon>
        <taxon>Aphididae</taxon>
        <taxon>Aphidini</taxon>
        <taxon>Aphis</taxon>
        <taxon>Aphis</taxon>
    </lineage>
</organism>